<dbReference type="PANTHER" id="PTHR24189:SF73">
    <property type="entry name" value="ANKYRIN REPEAT AND SOCS BOX-CONTAINING 15B"/>
    <property type="match status" value="1"/>
</dbReference>
<keyword evidence="2 3" id="KW-0040">ANK repeat</keyword>
<reference evidence="5" key="1">
    <citation type="submission" date="2016-05" db="EMBL/GenBank/DDBJ databases">
        <authorList>
            <person name="Lavstsen T."/>
            <person name="Jespersen J.S."/>
        </authorList>
    </citation>
    <scope>NUCLEOTIDE SEQUENCE</scope>
    <source>
        <tissue evidence="5">Brain</tissue>
    </source>
</reference>
<dbReference type="InterPro" id="IPR050745">
    <property type="entry name" value="Multifunctional_regulatory"/>
</dbReference>
<dbReference type="EMBL" id="HADX01000065">
    <property type="protein sequence ID" value="SBP22297.1"/>
    <property type="molecule type" value="Transcribed_RNA"/>
</dbReference>
<accession>A0A1A7XVZ0</accession>
<dbReference type="SUPFAM" id="SSF48403">
    <property type="entry name" value="Ankyrin repeat"/>
    <property type="match status" value="1"/>
</dbReference>
<feature type="compositionally biased region" description="Acidic residues" evidence="4">
    <location>
        <begin position="34"/>
        <end position="43"/>
    </location>
</feature>
<protein>
    <submittedName>
        <fullName evidence="5">Ankyrin repeat domain 49</fullName>
    </submittedName>
</protein>
<dbReference type="Pfam" id="PF12796">
    <property type="entry name" value="Ank_2"/>
    <property type="match status" value="1"/>
</dbReference>
<dbReference type="Gene3D" id="1.25.40.20">
    <property type="entry name" value="Ankyrin repeat-containing domain"/>
    <property type="match status" value="1"/>
</dbReference>
<dbReference type="SMART" id="SM00248">
    <property type="entry name" value="ANK"/>
    <property type="match status" value="3"/>
</dbReference>
<feature type="repeat" description="ANK" evidence="3">
    <location>
        <begin position="92"/>
        <end position="124"/>
    </location>
</feature>
<dbReference type="PANTHER" id="PTHR24189">
    <property type="entry name" value="MYOTROPHIN"/>
    <property type="match status" value="1"/>
</dbReference>
<evidence type="ECO:0000256" key="2">
    <source>
        <dbReference type="ARBA" id="ARBA00023043"/>
    </source>
</evidence>
<reference evidence="5" key="2">
    <citation type="submission" date="2016-06" db="EMBL/GenBank/DDBJ databases">
        <title>The genome of a short-lived fish provides insights into sex chromosome evolution and the genetic control of aging.</title>
        <authorList>
            <person name="Reichwald K."/>
            <person name="Felder M."/>
            <person name="Petzold A."/>
            <person name="Koch P."/>
            <person name="Groth M."/>
            <person name="Platzer M."/>
        </authorList>
    </citation>
    <scope>NUCLEOTIDE SEQUENCE</scope>
    <source>
        <tissue evidence="5">Brain</tissue>
    </source>
</reference>
<evidence type="ECO:0000256" key="3">
    <source>
        <dbReference type="PROSITE-ProRule" id="PRU00023"/>
    </source>
</evidence>
<sequence length="232" mass="25552">MEFPDDFNQLELLDTHGHLIPRGARSSWTASKDEDTDVEEGDRSEEWYQKKEEALKDKTDELILWAAENSRLPTILRLLAADPLLVNCCDEDGYTPLHRAAYSGHVDVVCTLITRGSQVDPRTIDGWTPLHSACRWSHVTVASSLLRHGAELNAQTNGGLTPLHLAASYTSTSKTDSTHILELLLSKRNLVPGLRSSSAESAADVARRSGPHYFLFEMIEDCISVVPSAGTA</sequence>
<name>A0A1A7XVZ0_9TELE</name>
<evidence type="ECO:0000256" key="4">
    <source>
        <dbReference type="SAM" id="MobiDB-lite"/>
    </source>
</evidence>
<evidence type="ECO:0000256" key="1">
    <source>
        <dbReference type="ARBA" id="ARBA00022737"/>
    </source>
</evidence>
<dbReference type="EMBL" id="HADW01007589">
    <property type="protein sequence ID" value="SBP08989.1"/>
    <property type="molecule type" value="Transcribed_RNA"/>
</dbReference>
<dbReference type="AlphaFoldDB" id="A0A1A7XVZ0"/>
<organism evidence="5">
    <name type="scientific">Iconisemion striatum</name>
    <dbReference type="NCBI Taxonomy" id="60296"/>
    <lineage>
        <taxon>Eukaryota</taxon>
        <taxon>Metazoa</taxon>
        <taxon>Chordata</taxon>
        <taxon>Craniata</taxon>
        <taxon>Vertebrata</taxon>
        <taxon>Euteleostomi</taxon>
        <taxon>Actinopterygii</taxon>
        <taxon>Neopterygii</taxon>
        <taxon>Teleostei</taxon>
        <taxon>Neoteleostei</taxon>
        <taxon>Acanthomorphata</taxon>
        <taxon>Ovalentaria</taxon>
        <taxon>Atherinomorphae</taxon>
        <taxon>Cyprinodontiformes</taxon>
        <taxon>Nothobranchiidae</taxon>
        <taxon>Iconisemion</taxon>
    </lineage>
</organism>
<dbReference type="PRINTS" id="PR01415">
    <property type="entry name" value="ANKYRIN"/>
</dbReference>
<dbReference type="PROSITE" id="PS50297">
    <property type="entry name" value="ANK_REP_REGION"/>
    <property type="match status" value="2"/>
</dbReference>
<dbReference type="PROSITE" id="PS50088">
    <property type="entry name" value="ANK_REPEAT"/>
    <property type="match status" value="2"/>
</dbReference>
<feature type="region of interest" description="Disordered" evidence="4">
    <location>
        <begin position="25"/>
        <end position="45"/>
    </location>
</feature>
<keyword evidence="1" id="KW-0677">Repeat</keyword>
<dbReference type="Pfam" id="PF13637">
    <property type="entry name" value="Ank_4"/>
    <property type="match status" value="1"/>
</dbReference>
<gene>
    <name evidence="5" type="primary">ANKRD49</name>
</gene>
<proteinExistence type="predicted"/>
<dbReference type="InterPro" id="IPR036770">
    <property type="entry name" value="Ankyrin_rpt-contain_sf"/>
</dbReference>
<evidence type="ECO:0000313" key="5">
    <source>
        <dbReference type="EMBL" id="SBP22297.1"/>
    </source>
</evidence>
<dbReference type="InterPro" id="IPR002110">
    <property type="entry name" value="Ankyrin_rpt"/>
</dbReference>
<feature type="repeat" description="ANK" evidence="3">
    <location>
        <begin position="125"/>
        <end position="157"/>
    </location>
</feature>